<protein>
    <submittedName>
        <fullName evidence="1">Uncharacterized protein</fullName>
    </submittedName>
</protein>
<evidence type="ECO:0000313" key="1">
    <source>
        <dbReference type="EMBL" id="KAK3701076.1"/>
    </source>
</evidence>
<gene>
    <name evidence="1" type="ORF">LTR37_015638</name>
</gene>
<proteinExistence type="predicted"/>
<accession>A0ACC3MQ79</accession>
<name>A0ACC3MQ79_9PEZI</name>
<comment type="caution">
    <text evidence="1">The sequence shown here is derived from an EMBL/GenBank/DDBJ whole genome shotgun (WGS) entry which is preliminary data.</text>
</comment>
<dbReference type="Proteomes" id="UP001281147">
    <property type="component" value="Unassembled WGS sequence"/>
</dbReference>
<sequence>MATASKVQLSTDVGDWPEYYRSGISQEQVNRTSQLLQENHDNHHIFFNTGGLHNHIAHDLLAKWALNATTEDIQKSYEKNVTYQRPGPSVDESVLRDMGDSTAYKQHLGTGNNYHTFLKFFEKEIDSSGLEDALQKHVFAGDERADDMLVRMYAGFLHPIIHLGYGVEFRQPAIVAEALAQAACHENWIGQLFLPAEKAAKEQSDKSPKSIVQLLDEIHDDKDMQNAADWGDGNKIRDGVLARAPEKMIQYAAQYHVKPEELEEKNAEMTNAVCYYTAGAQHPPNMVMYDFYFMHCVNSSIFFPAFNKLSFLSQANKVRLLEWKVRLDLAMYTSRKCPDIKFDEIRNYKPKQPSGWDGIMDRVTSFYDDGHAVKLVRALAHGQRICEKYEGKDEYRVKHDDWLQMGHMAIDSVEATARFEDVPTWVRSAGFEEAWKEIPLRAQL</sequence>
<reference evidence="1" key="1">
    <citation type="submission" date="2023-07" db="EMBL/GenBank/DDBJ databases">
        <title>Black Yeasts Isolated from many extreme environments.</title>
        <authorList>
            <person name="Coleine C."/>
            <person name="Stajich J.E."/>
            <person name="Selbmann L."/>
        </authorList>
    </citation>
    <scope>NUCLEOTIDE SEQUENCE</scope>
    <source>
        <strain evidence="1">CCFEE 5714</strain>
    </source>
</reference>
<dbReference type="EMBL" id="JAUTXU010000177">
    <property type="protein sequence ID" value="KAK3701076.1"/>
    <property type="molecule type" value="Genomic_DNA"/>
</dbReference>
<keyword evidence="2" id="KW-1185">Reference proteome</keyword>
<evidence type="ECO:0000313" key="2">
    <source>
        <dbReference type="Proteomes" id="UP001281147"/>
    </source>
</evidence>
<organism evidence="1 2">
    <name type="scientific">Vermiconidia calcicola</name>
    <dbReference type="NCBI Taxonomy" id="1690605"/>
    <lineage>
        <taxon>Eukaryota</taxon>
        <taxon>Fungi</taxon>
        <taxon>Dikarya</taxon>
        <taxon>Ascomycota</taxon>
        <taxon>Pezizomycotina</taxon>
        <taxon>Dothideomycetes</taxon>
        <taxon>Dothideomycetidae</taxon>
        <taxon>Mycosphaerellales</taxon>
        <taxon>Extremaceae</taxon>
        <taxon>Vermiconidia</taxon>
    </lineage>
</organism>